<dbReference type="AlphaFoldDB" id="A0A264VW71"/>
<accession>A0A264VW71</accession>
<protein>
    <submittedName>
        <fullName evidence="3">Molybdenum hydroxylase accessory protein, YgfJ family</fullName>
    </submittedName>
    <submittedName>
        <fullName evidence="4">Nucleotidyltransferase family protein</fullName>
    </submittedName>
</protein>
<gene>
    <name evidence="4" type="ORF">CHI95_04795</name>
    <name evidence="3" type="ORF">GHA_03511</name>
</gene>
<evidence type="ECO:0000259" key="2">
    <source>
        <dbReference type="Pfam" id="PF12804"/>
    </source>
</evidence>
<dbReference type="Proteomes" id="UP000834611">
    <property type="component" value="Unassembled WGS sequence"/>
</dbReference>
<evidence type="ECO:0000313" key="5">
    <source>
        <dbReference type="Proteomes" id="UP000216001"/>
    </source>
</evidence>
<dbReference type="Proteomes" id="UP000216001">
    <property type="component" value="Unassembled WGS sequence"/>
</dbReference>
<dbReference type="CDD" id="cd04182">
    <property type="entry name" value="GT_2_like_f"/>
    <property type="match status" value="1"/>
</dbReference>
<dbReference type="SUPFAM" id="SSF53448">
    <property type="entry name" value="Nucleotide-diphospho-sugar transferases"/>
    <property type="match status" value="1"/>
</dbReference>
<dbReference type="InterPro" id="IPR025877">
    <property type="entry name" value="MobA-like_NTP_Trfase"/>
</dbReference>
<dbReference type="Gene3D" id="3.90.550.10">
    <property type="entry name" value="Spore Coat Polysaccharide Biosynthesis Protein SpsA, Chain A"/>
    <property type="match status" value="1"/>
</dbReference>
<keyword evidence="1" id="KW-0460">Magnesium</keyword>
<evidence type="ECO:0000313" key="3">
    <source>
        <dbReference type="EMBL" id="CAB5710356.1"/>
    </source>
</evidence>
<dbReference type="EMBL" id="NOWC01000004">
    <property type="protein sequence ID" value="OZS75606.1"/>
    <property type="molecule type" value="Genomic_DNA"/>
</dbReference>
<evidence type="ECO:0000313" key="4">
    <source>
        <dbReference type="EMBL" id="OZS75606.1"/>
    </source>
</evidence>
<sequence>MNIGILILAAGKSERFQNAGGKGSKLNFMLEKNTVFEKTLLNSIDSELPVHVVTRPENEGVINNCLQFNIPYSLINSNGLGESIAFGVKNTSNLDGWIIHLADMPYINSHLFIRVANKLKHHTLVRPVYNGLPGHPVGISAKYYTELINLVGDDGAKSILRRNLVYQLNINDENVVKDIDYPSVDND</sequence>
<dbReference type="PANTHER" id="PTHR43777:SF1">
    <property type="entry name" value="MOLYBDENUM COFACTOR CYTIDYLYLTRANSFERASE"/>
    <property type="match status" value="1"/>
</dbReference>
<name>A0A264VW71_PRORE</name>
<dbReference type="EMBL" id="CAHPSF010000011">
    <property type="protein sequence ID" value="CAB5710356.1"/>
    <property type="molecule type" value="Genomic_DNA"/>
</dbReference>
<reference evidence="3" key="2">
    <citation type="submission" date="2020-05" db="EMBL/GenBank/DDBJ databases">
        <authorList>
            <person name="Delgado-Blas J."/>
        </authorList>
    </citation>
    <scope>NUCLEOTIDE SEQUENCE</scope>
    <source>
        <strain evidence="3">BB1453</strain>
    </source>
</reference>
<keyword evidence="4" id="KW-0808">Transferase</keyword>
<comment type="caution">
    <text evidence="4">The sequence shown here is derived from an EMBL/GenBank/DDBJ whole genome shotgun (WGS) entry which is preliminary data.</text>
</comment>
<proteinExistence type="predicted"/>
<dbReference type="GO" id="GO:0016779">
    <property type="term" value="F:nucleotidyltransferase activity"/>
    <property type="evidence" value="ECO:0007669"/>
    <property type="project" value="UniProtKB-ARBA"/>
</dbReference>
<reference evidence="4 5" key="1">
    <citation type="submission" date="2017-07" db="EMBL/GenBank/DDBJ databases">
        <title>blaIMP-27 on transferable plasmids in Proteus mirabilis and Providencia rettgeri.</title>
        <authorList>
            <person name="Potter R."/>
        </authorList>
    </citation>
    <scope>NUCLEOTIDE SEQUENCE [LARGE SCALE GENOMIC DNA]</scope>
    <source>
        <strain evidence="4 5">PR1</strain>
    </source>
</reference>
<feature type="domain" description="MobA-like NTP transferase" evidence="2">
    <location>
        <begin position="6"/>
        <end position="162"/>
    </location>
</feature>
<dbReference type="PANTHER" id="PTHR43777">
    <property type="entry name" value="MOLYBDENUM COFACTOR CYTIDYLYLTRANSFERASE"/>
    <property type="match status" value="1"/>
</dbReference>
<dbReference type="Pfam" id="PF12804">
    <property type="entry name" value="NTP_transf_3"/>
    <property type="match status" value="1"/>
</dbReference>
<dbReference type="RefSeq" id="WP_004260690.1">
    <property type="nucleotide sequence ID" value="NZ_ABDWLN020000030.1"/>
</dbReference>
<organism evidence="4 5">
    <name type="scientific">Providencia rettgeri</name>
    <dbReference type="NCBI Taxonomy" id="587"/>
    <lineage>
        <taxon>Bacteria</taxon>
        <taxon>Pseudomonadati</taxon>
        <taxon>Pseudomonadota</taxon>
        <taxon>Gammaproteobacteria</taxon>
        <taxon>Enterobacterales</taxon>
        <taxon>Morganellaceae</taxon>
        <taxon>Providencia</taxon>
    </lineage>
</organism>
<dbReference type="InterPro" id="IPR029044">
    <property type="entry name" value="Nucleotide-diphossugar_trans"/>
</dbReference>
<evidence type="ECO:0000256" key="1">
    <source>
        <dbReference type="ARBA" id="ARBA00022842"/>
    </source>
</evidence>